<dbReference type="Proteomes" id="UP000599074">
    <property type="component" value="Unassembled WGS sequence"/>
</dbReference>
<dbReference type="Gene3D" id="3.20.20.80">
    <property type="entry name" value="Glycosidases"/>
    <property type="match status" value="1"/>
</dbReference>
<dbReference type="SUPFAM" id="SSF51445">
    <property type="entry name" value="(Trans)glycosidases"/>
    <property type="match status" value="1"/>
</dbReference>
<evidence type="ECO:0000256" key="4">
    <source>
        <dbReference type="PROSITE-ProRule" id="PRU01100"/>
    </source>
</evidence>
<reference evidence="7" key="1">
    <citation type="submission" date="2021-01" db="EMBL/GenBank/DDBJ databases">
        <title>Whole genome shotgun sequence of Planosporangium mesophilum NBRC 109066.</title>
        <authorList>
            <person name="Komaki H."/>
            <person name="Tamura T."/>
        </authorList>
    </citation>
    <scope>NUCLEOTIDE SEQUENCE</scope>
    <source>
        <strain evidence="7">NBRC 109066</strain>
    </source>
</reference>
<dbReference type="PANTHER" id="PTHR40079:SF4">
    <property type="entry name" value="GH26 DOMAIN-CONTAINING PROTEIN-RELATED"/>
    <property type="match status" value="1"/>
</dbReference>
<feature type="domain" description="GH26" evidence="6">
    <location>
        <begin position="45"/>
        <end position="359"/>
    </location>
</feature>
<dbReference type="InterPro" id="IPR000805">
    <property type="entry name" value="Glyco_hydro_26"/>
</dbReference>
<dbReference type="GO" id="GO:0006080">
    <property type="term" value="P:substituted mannan metabolic process"/>
    <property type="evidence" value="ECO:0007669"/>
    <property type="project" value="InterPro"/>
</dbReference>
<feature type="region of interest" description="Disordered" evidence="5">
    <location>
        <begin position="380"/>
        <end position="450"/>
    </location>
</feature>
<keyword evidence="2 4" id="KW-0378">Hydrolase</keyword>
<evidence type="ECO:0000256" key="3">
    <source>
        <dbReference type="ARBA" id="ARBA00023295"/>
    </source>
</evidence>
<keyword evidence="3 4" id="KW-0326">Glycosidase</keyword>
<dbReference type="GO" id="GO:0016985">
    <property type="term" value="F:mannan endo-1,4-beta-mannosidase activity"/>
    <property type="evidence" value="ECO:0007669"/>
    <property type="project" value="InterPro"/>
</dbReference>
<evidence type="ECO:0000256" key="5">
    <source>
        <dbReference type="SAM" id="MobiDB-lite"/>
    </source>
</evidence>
<evidence type="ECO:0000259" key="6">
    <source>
        <dbReference type="PROSITE" id="PS51764"/>
    </source>
</evidence>
<feature type="compositionally biased region" description="Pro residues" evidence="5">
    <location>
        <begin position="439"/>
        <end position="450"/>
    </location>
</feature>
<organism evidence="7 8">
    <name type="scientific">Planosporangium mesophilum</name>
    <dbReference type="NCBI Taxonomy" id="689768"/>
    <lineage>
        <taxon>Bacteria</taxon>
        <taxon>Bacillati</taxon>
        <taxon>Actinomycetota</taxon>
        <taxon>Actinomycetes</taxon>
        <taxon>Micromonosporales</taxon>
        <taxon>Micromonosporaceae</taxon>
        <taxon>Planosporangium</taxon>
    </lineage>
</organism>
<proteinExistence type="inferred from homology"/>
<evidence type="ECO:0000313" key="7">
    <source>
        <dbReference type="EMBL" id="GII23619.1"/>
    </source>
</evidence>
<feature type="compositionally biased region" description="Low complexity" evidence="5">
    <location>
        <begin position="385"/>
        <end position="423"/>
    </location>
</feature>
<comment type="similarity">
    <text evidence="1 4">Belongs to the glycosyl hydrolase 26 family.</text>
</comment>
<dbReference type="PROSITE" id="PS51764">
    <property type="entry name" value="GH26"/>
    <property type="match status" value="1"/>
</dbReference>
<comment type="caution">
    <text evidence="7">The sequence shown here is derived from an EMBL/GenBank/DDBJ whole genome shotgun (WGS) entry which is preliminary data.</text>
</comment>
<accession>A0A8J3TC57</accession>
<dbReference type="Pfam" id="PF02156">
    <property type="entry name" value="Glyco_hydro_26"/>
    <property type="match status" value="1"/>
</dbReference>
<dbReference type="InterPro" id="IPR017853">
    <property type="entry name" value="GH"/>
</dbReference>
<protein>
    <recommendedName>
        <fullName evidence="6">GH26 domain-containing protein</fullName>
    </recommendedName>
</protein>
<dbReference type="InterPro" id="IPR022790">
    <property type="entry name" value="GH26_dom"/>
</dbReference>
<evidence type="ECO:0000256" key="1">
    <source>
        <dbReference type="ARBA" id="ARBA00007754"/>
    </source>
</evidence>
<gene>
    <name evidence="7" type="ORF">Pme01_32160</name>
</gene>
<feature type="active site" description="Proton donor" evidence="4">
    <location>
        <position position="188"/>
    </location>
</feature>
<dbReference type="AlphaFoldDB" id="A0A8J3TC57"/>
<sequence length="450" mass="48117">MVKKPTGPGLTFALVAAALVSYTFVLAPKLGLASQATSTTASPVPSARASTSGAPTVFPPRDKSFIGVTTADGTVDLASVDAFKTATRHRPAVMMFSQGWSGTDSDGATSDKTAFDKTAFDKIAQQGALPMLSWEPWNRRDDVTARDAAQPQYRLSRIASGAFDDYIRSYARGVKSLDYRVAIRLAHEMNGPRYPWGANVNGNQPGDYVKMWRHVHDVFAEEDVDNVVWVWSATAGVESRTRLSALYPGDDYVDWVGLSGYYGTTSSGTTGSGTAGAPGYRSPDSIFDAALIDLHTFAGRPVVITETAATDTAGLKARWVRDLFQYLPKHADVIGFIWCEAVRETDWRIASSQAAATAFAELAADPRYAVTWAPDLEPRTSLVGPTPVQAAPSATQAASPPPSRTVAPRPTPGRTRPPSHTPTTTPPVDPTPTRTASPPHDPTPEPTPSP</sequence>
<name>A0A8J3TC57_9ACTN</name>
<evidence type="ECO:0000256" key="2">
    <source>
        <dbReference type="ARBA" id="ARBA00022801"/>
    </source>
</evidence>
<dbReference type="PANTHER" id="PTHR40079">
    <property type="entry name" value="MANNAN ENDO-1,4-BETA-MANNOSIDASE E-RELATED"/>
    <property type="match status" value="1"/>
</dbReference>
<dbReference type="RefSeq" id="WP_168116375.1">
    <property type="nucleotide sequence ID" value="NZ_BOON01000030.1"/>
</dbReference>
<dbReference type="EMBL" id="BOON01000030">
    <property type="protein sequence ID" value="GII23619.1"/>
    <property type="molecule type" value="Genomic_DNA"/>
</dbReference>
<feature type="active site" description="Nucleophile" evidence="4">
    <location>
        <position position="306"/>
    </location>
</feature>
<evidence type="ECO:0000313" key="8">
    <source>
        <dbReference type="Proteomes" id="UP000599074"/>
    </source>
</evidence>
<keyword evidence="8" id="KW-1185">Reference proteome</keyword>